<feature type="chain" id="PRO_5038524706" evidence="2">
    <location>
        <begin position="36"/>
        <end position="414"/>
    </location>
</feature>
<gene>
    <name evidence="4" type="ORF">EKH77_12955</name>
</gene>
<dbReference type="OrthoDB" id="5196645at2"/>
<evidence type="ECO:0000256" key="1">
    <source>
        <dbReference type="SAM" id="MobiDB-lite"/>
    </source>
</evidence>
<evidence type="ECO:0000313" key="5">
    <source>
        <dbReference type="Proteomes" id="UP000267900"/>
    </source>
</evidence>
<keyword evidence="5" id="KW-1185">Reference proteome</keyword>
<feature type="region of interest" description="Disordered" evidence="1">
    <location>
        <begin position="35"/>
        <end position="132"/>
    </location>
</feature>
<feature type="domain" description="GmrSD restriction endonucleases C-terminal" evidence="3">
    <location>
        <begin position="200"/>
        <end position="308"/>
    </location>
</feature>
<proteinExistence type="predicted"/>
<feature type="signal peptide" evidence="2">
    <location>
        <begin position="1"/>
        <end position="35"/>
    </location>
</feature>
<dbReference type="AlphaFoldDB" id="A0A3S9PHZ4"/>
<reference evidence="4 5" key="1">
    <citation type="submission" date="2018-12" db="EMBL/GenBank/DDBJ databases">
        <title>The whole draft genome of Streptomyce luteoverticillatus CGMCC 15060.</title>
        <authorList>
            <person name="Feng Z."/>
            <person name="Chen G."/>
            <person name="Zhang J."/>
            <person name="Zhu H."/>
            <person name="Yu X."/>
            <person name="Zhang W."/>
            <person name="Zhang X."/>
        </authorList>
    </citation>
    <scope>NUCLEOTIDE SEQUENCE [LARGE SCALE GENOMIC DNA]</scope>
    <source>
        <strain evidence="4 5">CGMCC 15060</strain>
    </source>
</reference>
<dbReference type="Proteomes" id="UP000267900">
    <property type="component" value="Chromosome"/>
</dbReference>
<feature type="region of interest" description="Disordered" evidence="1">
    <location>
        <begin position="314"/>
        <end position="414"/>
    </location>
</feature>
<organism evidence="4 5">
    <name type="scientific">Streptomyces luteoverticillatus</name>
    <name type="common">Streptoverticillium luteoverticillatus</name>
    <dbReference type="NCBI Taxonomy" id="66425"/>
    <lineage>
        <taxon>Bacteria</taxon>
        <taxon>Bacillati</taxon>
        <taxon>Actinomycetota</taxon>
        <taxon>Actinomycetes</taxon>
        <taxon>Kitasatosporales</taxon>
        <taxon>Streptomycetaceae</taxon>
        <taxon>Streptomyces</taxon>
    </lineage>
</organism>
<dbReference type="EMBL" id="CP034587">
    <property type="protein sequence ID" value="AZQ72000.1"/>
    <property type="molecule type" value="Genomic_DNA"/>
</dbReference>
<accession>A0A3S9PHZ4</accession>
<dbReference type="RefSeq" id="WP_126914550.1">
    <property type="nucleotide sequence ID" value="NZ_CP034587.1"/>
</dbReference>
<protein>
    <submittedName>
        <fullName evidence="4">DUF1524 domain-containing protein</fullName>
    </submittedName>
</protein>
<feature type="compositionally biased region" description="Acidic residues" evidence="1">
    <location>
        <begin position="56"/>
        <end position="71"/>
    </location>
</feature>
<dbReference type="Pfam" id="PF07510">
    <property type="entry name" value="GmrSD_C"/>
    <property type="match status" value="1"/>
</dbReference>
<feature type="compositionally biased region" description="Basic and acidic residues" evidence="1">
    <location>
        <begin position="341"/>
        <end position="414"/>
    </location>
</feature>
<dbReference type="PANTHER" id="PTHR24094:SF15">
    <property type="entry name" value="AMP-DEPENDENT SYNTHETASE_LIGASE DOMAIN-CONTAINING PROTEIN-RELATED"/>
    <property type="match status" value="1"/>
</dbReference>
<dbReference type="PANTHER" id="PTHR24094">
    <property type="entry name" value="SECRETED PROTEIN"/>
    <property type="match status" value="1"/>
</dbReference>
<evidence type="ECO:0000259" key="3">
    <source>
        <dbReference type="Pfam" id="PF07510"/>
    </source>
</evidence>
<evidence type="ECO:0000313" key="4">
    <source>
        <dbReference type="EMBL" id="AZQ72000.1"/>
    </source>
</evidence>
<keyword evidence="2" id="KW-0732">Signal</keyword>
<evidence type="ECO:0000256" key="2">
    <source>
        <dbReference type="SAM" id="SignalP"/>
    </source>
</evidence>
<name>A0A3S9PHZ4_STRLT</name>
<sequence length="414" mass="46092">MRSQEISVRGFRRPLLASTVAVGALLLAAVPGAAARTVPPTGTDHARPRAAGLPGDYDETACEGPSPDEGDIYSRPPVPGPESDPPGGKPARPNPSAPAKPPERAPHGSSAGAARHGRALPARVPTRWPRNLPGRDEATRMLADLDVAALRGDGYDRRYFGATCWVRHGLDQCTTREVALKLYSVVPATLRGKCQVVGGQWHSEYDNRTLADPVHVDVDHVVSLRNAWGSGAREWPAEKRLEFANDLTASPELIVVSTWGNRRKGDKSPDQWLPQDPLGQCLYSQAWIGVKDYYGLSVTRAEKDKLRQVLDACPAQAPTDGPGRPNRPNRPDHQPQQPQGDRQDRQDRPDRQPQGDHQNRPDRPDRQKDHGGQDRQDRPDRQKDHDRQDRPDRNDRNDRDDRDDRHDRDSRDDR</sequence>
<feature type="compositionally biased region" description="Pro residues" evidence="1">
    <location>
        <begin position="76"/>
        <end position="100"/>
    </location>
</feature>
<dbReference type="InterPro" id="IPR011089">
    <property type="entry name" value="GmrSD_C"/>
</dbReference>